<evidence type="ECO:0000313" key="1">
    <source>
        <dbReference type="EMBL" id="MBC5767648.1"/>
    </source>
</evidence>
<comment type="caution">
    <text evidence="1">The sequence shown here is derived from an EMBL/GenBank/DDBJ whole genome shotgun (WGS) entry which is preliminary data.</text>
</comment>
<dbReference type="AlphaFoldDB" id="A0A923S571"/>
<protein>
    <submittedName>
        <fullName evidence="1">Uncharacterized protein</fullName>
    </submittedName>
</protein>
<organism evidence="1 2">
    <name type="scientific">Ramlibacter albus</name>
    <dbReference type="NCBI Taxonomy" id="2079448"/>
    <lineage>
        <taxon>Bacteria</taxon>
        <taxon>Pseudomonadati</taxon>
        <taxon>Pseudomonadota</taxon>
        <taxon>Betaproteobacteria</taxon>
        <taxon>Burkholderiales</taxon>
        <taxon>Comamonadaceae</taxon>
        <taxon>Ramlibacter</taxon>
    </lineage>
</organism>
<proteinExistence type="predicted"/>
<sequence length="58" mass="6348">MGLWPYILIAVVLALAAFSGRSTSPRHVAGAPDGGDSDFQRIQREEAELLLRQHADDE</sequence>
<keyword evidence="2" id="KW-1185">Reference proteome</keyword>
<accession>A0A923S571</accession>
<dbReference type="RefSeq" id="WP_187084131.1">
    <property type="nucleotide sequence ID" value="NZ_JACORU010000011.1"/>
</dbReference>
<gene>
    <name evidence="1" type="ORF">H8R02_24495</name>
</gene>
<dbReference type="Proteomes" id="UP000596827">
    <property type="component" value="Unassembled WGS sequence"/>
</dbReference>
<evidence type="ECO:0000313" key="2">
    <source>
        <dbReference type="Proteomes" id="UP000596827"/>
    </source>
</evidence>
<reference evidence="1" key="1">
    <citation type="submission" date="2020-08" db="EMBL/GenBank/DDBJ databases">
        <title>Ramlibacter sp. GTP1 16S ribosomal RNA gene genome sequencing and assembly.</title>
        <authorList>
            <person name="Kang M."/>
        </authorList>
    </citation>
    <scope>NUCLEOTIDE SEQUENCE</scope>
    <source>
        <strain evidence="1">GTP1</strain>
    </source>
</reference>
<name>A0A923S571_9BURK</name>
<dbReference type="EMBL" id="JACORU010000011">
    <property type="protein sequence ID" value="MBC5767648.1"/>
    <property type="molecule type" value="Genomic_DNA"/>
</dbReference>